<dbReference type="RefSeq" id="WP_084230660.1">
    <property type="nucleotide sequence ID" value="NZ_FWWR01000009.1"/>
</dbReference>
<name>A0A1W1V1M9_PEPAS</name>
<accession>A0A1W1V1M9</accession>
<dbReference type="AlphaFoldDB" id="A0A1W1V1M9"/>
<dbReference type="EMBL" id="FWWR01000009">
    <property type="protein sequence ID" value="SMB87223.1"/>
    <property type="molecule type" value="Genomic_DNA"/>
</dbReference>
<evidence type="ECO:0000313" key="1">
    <source>
        <dbReference type="EMBL" id="SMB87223.1"/>
    </source>
</evidence>
<sequence length="78" mass="9479">MKLGYSKHQQDVFFKPLRVGEKFKFTEYNPGPGKNRFRKFMGNVVEEYEEFYLLKVNGHKECILKNDLYTDRYSFERV</sequence>
<evidence type="ECO:0000313" key="2">
    <source>
        <dbReference type="Proteomes" id="UP000192368"/>
    </source>
</evidence>
<gene>
    <name evidence="1" type="ORF">SAMN00017477_1054</name>
</gene>
<dbReference type="Proteomes" id="UP000192368">
    <property type="component" value="Unassembled WGS sequence"/>
</dbReference>
<keyword evidence="2" id="KW-1185">Reference proteome</keyword>
<proteinExistence type="predicted"/>
<protein>
    <submittedName>
        <fullName evidence="1">Uncharacterized protein</fullName>
    </submittedName>
</protein>
<organism evidence="1 2">
    <name type="scientific">Peptoniphilus asaccharolyticus DSM 20463</name>
    <dbReference type="NCBI Taxonomy" id="573058"/>
    <lineage>
        <taxon>Bacteria</taxon>
        <taxon>Bacillati</taxon>
        <taxon>Bacillota</taxon>
        <taxon>Tissierellia</taxon>
        <taxon>Tissierellales</taxon>
        <taxon>Peptoniphilaceae</taxon>
        <taxon>Peptoniphilus</taxon>
    </lineage>
</organism>
<reference evidence="2" key="1">
    <citation type="submission" date="2017-04" db="EMBL/GenBank/DDBJ databases">
        <authorList>
            <person name="Varghese N."/>
            <person name="Submissions S."/>
        </authorList>
    </citation>
    <scope>NUCLEOTIDE SEQUENCE [LARGE SCALE GENOMIC DNA]</scope>
    <source>
        <strain evidence="2">DSM 20463</strain>
    </source>
</reference>
<dbReference type="STRING" id="573058.SAMN00017477_1054"/>